<reference evidence="1 2" key="1">
    <citation type="journal article" date="2015" name="J. Biotechnol.">
        <title>Complete genome sequence of a malodorant-producing acetogen, Clostridium scatologenes ATCC 25775(T).</title>
        <authorList>
            <person name="Zhu Z."/>
            <person name="Guo T."/>
            <person name="Zheng H."/>
            <person name="Song T."/>
            <person name="Ouyang P."/>
            <person name="Xie J."/>
        </authorList>
    </citation>
    <scope>NUCLEOTIDE SEQUENCE [LARGE SCALE GENOMIC DNA]</scope>
    <source>
        <strain evidence="1 2">ATCC 25775</strain>
    </source>
</reference>
<dbReference type="Pfam" id="PF14199">
    <property type="entry name" value="DUF4317"/>
    <property type="match status" value="1"/>
</dbReference>
<dbReference type="AlphaFoldDB" id="A0A0E3JXC2"/>
<dbReference type="STRING" id="1548.CSCA_0887"/>
<accession>A0A0E3JXC2</accession>
<gene>
    <name evidence="1" type="ORF">CSCA_0887</name>
</gene>
<organism evidence="1 2">
    <name type="scientific">Clostridium scatologenes</name>
    <dbReference type="NCBI Taxonomy" id="1548"/>
    <lineage>
        <taxon>Bacteria</taxon>
        <taxon>Bacillati</taxon>
        <taxon>Bacillota</taxon>
        <taxon>Clostridia</taxon>
        <taxon>Eubacteriales</taxon>
        <taxon>Clostridiaceae</taxon>
        <taxon>Clostridium</taxon>
    </lineage>
</organism>
<dbReference type="KEGG" id="csq:CSCA_0887"/>
<keyword evidence="2" id="KW-1185">Reference proteome</keyword>
<dbReference type="InterPro" id="IPR025466">
    <property type="entry name" value="DUF4317"/>
</dbReference>
<evidence type="ECO:0008006" key="3">
    <source>
        <dbReference type="Google" id="ProtNLM"/>
    </source>
</evidence>
<protein>
    <recommendedName>
        <fullName evidence="3">DUF4317 family protein</fullName>
    </recommendedName>
</protein>
<sequence length="412" mass="47617">MNMNKKDLADIRKEFKLGAYMLPIKEVYSVYLKKDNGEIITRELNHFEMMDIEKQELYLENFKKILTGSLDSKIFELDFKNNTTIEQLDNNDDLNNEVEQEVDIDSTQQILYKALNDNNESIAAYADKVVDKIAENYTYDTDIVINFLRAEYYKGNKKKSMEAEESIDDFMQSIEFLLCSVNKVDVPKKALKLDYSDLTFKPNSALDMIINLKSPLDGFMFPSISAEYTDVNKAVYYSSKAKQMNNVFVEEVLGCNVKATAIEEKETFHAILNTVVGDSIKPDTMQEIYERMNEKLEMEEEIEDDEEPTVDMKEVEEVLKESGVENTEVVKSAFEELCGSDYEFKVKNIVPDFKSKSIKIENENTNITITPRDLSSIKQIKDKRGRKCLLIELNEDVQINGFKLETEEVDYI</sequence>
<proteinExistence type="predicted"/>
<dbReference type="EMBL" id="CP009933">
    <property type="protein sequence ID" value="AKA68012.1"/>
    <property type="molecule type" value="Genomic_DNA"/>
</dbReference>
<dbReference type="HOGENOM" id="CLU_044566_1_0_9"/>
<dbReference type="Proteomes" id="UP000033115">
    <property type="component" value="Chromosome"/>
</dbReference>
<evidence type="ECO:0000313" key="2">
    <source>
        <dbReference type="Proteomes" id="UP000033115"/>
    </source>
</evidence>
<name>A0A0E3JXC2_CLOSL</name>
<evidence type="ECO:0000313" key="1">
    <source>
        <dbReference type="EMBL" id="AKA68012.1"/>
    </source>
</evidence>